<sequence>MQKGGWGSTFFRQRKLQIGKNPCLNRMLENNIFSDQTSLSLREIKGEF</sequence>
<proteinExistence type="predicted"/>
<comment type="caution">
    <text evidence="1">The sequence shown here is derived from an EMBL/GenBank/DDBJ whole genome shotgun (WGS) entry which is preliminary data.</text>
</comment>
<evidence type="ECO:0000313" key="2">
    <source>
        <dbReference type="Proteomes" id="UP000001343"/>
    </source>
</evidence>
<protein>
    <submittedName>
        <fullName evidence="1">Uncharacterized protein</fullName>
    </submittedName>
</protein>
<dbReference type="Proteomes" id="UP000001343">
    <property type="component" value="Unassembled WGS sequence"/>
</dbReference>
<reference evidence="1 2" key="1">
    <citation type="journal article" date="2014" name="Int. J. Syst. Evol. Microbiol.">
        <title>Leptospira mayottensis sp. nov., a pathogenic species of the genus Leptospira isolated from humans.</title>
        <authorList>
            <person name="Bourhy P."/>
            <person name="Collet L."/>
            <person name="Brisse S."/>
            <person name="Picardeau M."/>
        </authorList>
    </citation>
    <scope>NUCLEOTIDE SEQUENCE [LARGE SCALE GENOMIC DNA]</scope>
    <source>
        <strain evidence="1 2">200901122</strain>
    </source>
</reference>
<accession>A0AA87MQQ9</accession>
<organism evidence="1 2">
    <name type="scientific">Leptospira mayottensis 200901122</name>
    <dbReference type="NCBI Taxonomy" id="1193010"/>
    <lineage>
        <taxon>Bacteria</taxon>
        <taxon>Pseudomonadati</taxon>
        <taxon>Spirochaetota</taxon>
        <taxon>Spirochaetia</taxon>
        <taxon>Leptospirales</taxon>
        <taxon>Leptospiraceae</taxon>
        <taxon>Leptospira</taxon>
    </lineage>
</organism>
<name>A0AA87MQQ9_9LEPT</name>
<dbReference type="AlphaFoldDB" id="A0AA87MQQ9"/>
<evidence type="ECO:0000313" key="1">
    <source>
        <dbReference type="EMBL" id="EKS01976.1"/>
    </source>
</evidence>
<dbReference type="EMBL" id="AKWM02000004">
    <property type="protein sequence ID" value="EKS01976.1"/>
    <property type="molecule type" value="Genomic_DNA"/>
</dbReference>
<gene>
    <name evidence="1" type="ORF">LEP1GSC125_0289</name>
</gene>